<sequence length="65" mass="7747">MEQERFELFITVDRNLPYQQNIQRLPVTIFVLCAFNNRRDTLRMLIPKIFDRISQGGTTGIIEIY</sequence>
<organism evidence="1 2">
    <name type="scientific">Dyadobacter soli</name>
    <dbReference type="NCBI Taxonomy" id="659014"/>
    <lineage>
        <taxon>Bacteria</taxon>
        <taxon>Pseudomonadati</taxon>
        <taxon>Bacteroidota</taxon>
        <taxon>Cytophagia</taxon>
        <taxon>Cytophagales</taxon>
        <taxon>Spirosomataceae</taxon>
        <taxon>Dyadobacter</taxon>
    </lineage>
</organism>
<keyword evidence="2" id="KW-1185">Reference proteome</keyword>
<dbReference type="EMBL" id="FNAN01000003">
    <property type="protein sequence ID" value="SDE08658.1"/>
    <property type="molecule type" value="Genomic_DNA"/>
</dbReference>
<accession>A0A1G7A140</accession>
<dbReference type="AlphaFoldDB" id="A0A1G7A140"/>
<dbReference type="STRING" id="659014.SAMN04487996_103307"/>
<dbReference type="Proteomes" id="UP000198748">
    <property type="component" value="Unassembled WGS sequence"/>
</dbReference>
<name>A0A1G7A140_9BACT</name>
<evidence type="ECO:0000313" key="2">
    <source>
        <dbReference type="Proteomes" id="UP000198748"/>
    </source>
</evidence>
<evidence type="ECO:0000313" key="1">
    <source>
        <dbReference type="EMBL" id="SDE08658.1"/>
    </source>
</evidence>
<proteinExistence type="predicted"/>
<gene>
    <name evidence="1" type="ORF">SAMN04487996_103307</name>
</gene>
<protein>
    <submittedName>
        <fullName evidence="1">Uncharacterized protein</fullName>
    </submittedName>
</protein>
<reference evidence="2" key="1">
    <citation type="submission" date="2016-10" db="EMBL/GenBank/DDBJ databases">
        <authorList>
            <person name="Varghese N."/>
            <person name="Submissions S."/>
        </authorList>
    </citation>
    <scope>NUCLEOTIDE SEQUENCE [LARGE SCALE GENOMIC DNA]</scope>
    <source>
        <strain evidence="2">DSM 25329</strain>
    </source>
</reference>